<keyword evidence="1" id="KW-0378">Hydrolase</keyword>
<dbReference type="InterPro" id="IPR013424">
    <property type="entry name" value="Ice-binding_C"/>
</dbReference>
<dbReference type="Pfam" id="PF07589">
    <property type="entry name" value="PEP-CTERM"/>
    <property type="match status" value="1"/>
</dbReference>
<keyword evidence="2" id="KW-0732">Signal</keyword>
<organism evidence="4">
    <name type="scientific">Dechloromonas aromatica (strain RCB)</name>
    <dbReference type="NCBI Taxonomy" id="159087"/>
    <lineage>
        <taxon>Bacteria</taxon>
        <taxon>Pseudomonadati</taxon>
        <taxon>Pseudomonadota</taxon>
        <taxon>Betaproteobacteria</taxon>
        <taxon>Rhodocyclales</taxon>
        <taxon>Azonexaceae</taxon>
        <taxon>Dechloromonas</taxon>
    </lineage>
</organism>
<dbReference type="AlphaFoldDB" id="Q47F64"/>
<name>Q47F64_DECAR</name>
<dbReference type="NCBIfam" id="TIGR02595">
    <property type="entry name" value="PEP_CTERM"/>
    <property type="match status" value="1"/>
</dbReference>
<evidence type="ECO:0000313" key="4">
    <source>
        <dbReference type="EMBL" id="AAZ46517.1"/>
    </source>
</evidence>
<feature type="domain" description="Ice-binding protein C-terminal" evidence="3">
    <location>
        <begin position="294"/>
        <end position="315"/>
    </location>
</feature>
<accession>Q47F64</accession>
<dbReference type="SUPFAM" id="SSF52266">
    <property type="entry name" value="SGNH hydrolase"/>
    <property type="match status" value="1"/>
</dbReference>
<dbReference type="GO" id="GO:0016788">
    <property type="term" value="F:hydrolase activity, acting on ester bonds"/>
    <property type="evidence" value="ECO:0007669"/>
    <property type="project" value="InterPro"/>
</dbReference>
<protein>
    <submittedName>
        <fullName evidence="4">Lipolytic enzyme, G-D-S-L</fullName>
    </submittedName>
</protein>
<reference evidence="4" key="1">
    <citation type="submission" date="2005-08" db="EMBL/GenBank/DDBJ databases">
        <title>Complete sequence of Dechloromonas aromatica RCB.</title>
        <authorList>
            <person name="Salinero K.K."/>
            <person name="Copeland A."/>
            <person name="Lucas S."/>
            <person name="Lapidus A."/>
            <person name="Barry K."/>
            <person name="Detter J.C."/>
            <person name="Glavina T."/>
            <person name="Hammon N."/>
            <person name="Israni S."/>
            <person name="Pitluck S."/>
            <person name="Di Bartolo G."/>
            <person name="Trong S."/>
            <person name="Schmutz J."/>
            <person name="Larimer F."/>
            <person name="Land M."/>
            <person name="Ivanova N."/>
            <person name="Richardson P."/>
        </authorList>
    </citation>
    <scope>NUCLEOTIDE SEQUENCE</scope>
    <source>
        <strain evidence="4">RCB</strain>
    </source>
</reference>
<dbReference type="CDD" id="cd01846">
    <property type="entry name" value="fatty_acyltransferase_like"/>
    <property type="match status" value="1"/>
</dbReference>
<dbReference type="EMBL" id="CP000089">
    <property type="protein sequence ID" value="AAZ46517.1"/>
    <property type="molecule type" value="Genomic_DNA"/>
</dbReference>
<evidence type="ECO:0000259" key="3">
    <source>
        <dbReference type="Pfam" id="PF07589"/>
    </source>
</evidence>
<proteinExistence type="predicted"/>
<dbReference type="Gene3D" id="3.40.50.1110">
    <property type="entry name" value="SGNH hydrolase"/>
    <property type="match status" value="1"/>
</dbReference>
<dbReference type="Pfam" id="PF00657">
    <property type="entry name" value="Lipase_GDSL"/>
    <property type="match status" value="1"/>
</dbReference>
<dbReference type="KEGG" id="dar:Daro_1770"/>
<dbReference type="HOGENOM" id="CLU_015101_3_2_4"/>
<gene>
    <name evidence="4" type="ordered locus">Daro_1770</name>
</gene>
<dbReference type="PANTHER" id="PTHR45648">
    <property type="entry name" value="GDSL LIPASE/ACYLHYDROLASE FAMILY PROTEIN (AFU_ORTHOLOGUE AFUA_4G14700)"/>
    <property type="match status" value="1"/>
</dbReference>
<feature type="chain" id="PRO_5004233520" evidence="2">
    <location>
        <begin position="28"/>
        <end position="319"/>
    </location>
</feature>
<feature type="signal peptide" evidence="2">
    <location>
        <begin position="1"/>
        <end position="27"/>
    </location>
</feature>
<dbReference type="eggNOG" id="COG3240">
    <property type="taxonomic scope" value="Bacteria"/>
</dbReference>
<dbReference type="InterPro" id="IPR036514">
    <property type="entry name" value="SGNH_hydro_sf"/>
</dbReference>
<sequence>MKHRFGRLAATAVASLLVMTIAAPANASIYRTATGYSINDLYVFGDSLSDVGNISVATGGVQPPAALGYVDGRFTNGGNYTDYLATSLGVSNTAALSGGNNYAFGGAKIDAGMSPPGLLAQYGMYAAGHNAADPNALFIVYGGGNDINDTSVNLSDSLANLGLIIGALIKQGATNILIPNSPDLGRIPYNNTSPDAAAMTARTQAYNMGLVALIAQMESLFSIDLLTVDVFGFSGQILDNPAAYGLNNVVDSCVGNAACTDPGQYFYWDGIHPSTQMHALLANEFLSVIDQHLVPEPAALALMALGFSSLAWSRRRLNG</sequence>
<dbReference type="InterPro" id="IPR051058">
    <property type="entry name" value="GDSL_Est/Lipase"/>
</dbReference>
<evidence type="ECO:0000256" key="1">
    <source>
        <dbReference type="ARBA" id="ARBA00022801"/>
    </source>
</evidence>
<dbReference type="InterPro" id="IPR001087">
    <property type="entry name" value="GDSL"/>
</dbReference>
<dbReference type="STRING" id="159087.Daro_1770"/>
<dbReference type="PANTHER" id="PTHR45648:SF22">
    <property type="entry name" value="GDSL LIPASE_ACYLHYDROLASE FAMILY PROTEIN (AFU_ORTHOLOGUE AFUA_4G14700)"/>
    <property type="match status" value="1"/>
</dbReference>
<evidence type="ECO:0000256" key="2">
    <source>
        <dbReference type="SAM" id="SignalP"/>
    </source>
</evidence>